<dbReference type="PATRIC" id="fig|146537.3.peg.1676"/>
<dbReference type="GO" id="GO:0015074">
    <property type="term" value="P:DNA integration"/>
    <property type="evidence" value="ECO:0007669"/>
    <property type="project" value="InterPro"/>
</dbReference>
<feature type="domain" description="Tyr recombinase" evidence="4">
    <location>
        <begin position="140"/>
        <end position="340"/>
    </location>
</feature>
<dbReference type="InterPro" id="IPR013762">
    <property type="entry name" value="Integrase-like_cat_sf"/>
</dbReference>
<dbReference type="AlphaFoldDB" id="A0A0K8PG34"/>
<dbReference type="PANTHER" id="PTHR34605">
    <property type="entry name" value="PHAGE_INTEGRASE DOMAIN-CONTAINING PROTEIN"/>
    <property type="match status" value="1"/>
</dbReference>
<dbReference type="PROSITE" id="PS51900">
    <property type="entry name" value="CB"/>
    <property type="match status" value="1"/>
</dbReference>
<evidence type="ECO:0000313" key="7">
    <source>
        <dbReference type="Proteomes" id="UP000053859"/>
    </source>
</evidence>
<keyword evidence="1 3" id="KW-0238">DNA-binding</keyword>
<gene>
    <name evidence="6" type="ORF">SAZU_1589</name>
</gene>
<dbReference type="InterPro" id="IPR002104">
    <property type="entry name" value="Integrase_catalytic"/>
</dbReference>
<evidence type="ECO:0000256" key="3">
    <source>
        <dbReference type="PROSITE-ProRule" id="PRU01248"/>
    </source>
</evidence>
<name>A0A0K8PG34_STRAJ</name>
<dbReference type="PANTHER" id="PTHR34605:SF4">
    <property type="entry name" value="DNA ADENINE METHYLTRANSFERASE"/>
    <property type="match status" value="1"/>
</dbReference>
<dbReference type="SUPFAM" id="SSF56349">
    <property type="entry name" value="DNA breaking-rejoining enzymes"/>
    <property type="match status" value="1"/>
</dbReference>
<dbReference type="RefSeq" id="WP_059416123.1">
    <property type="nucleotide sequence ID" value="NZ_DF968221.1"/>
</dbReference>
<dbReference type="Gene3D" id="1.10.150.130">
    <property type="match status" value="1"/>
</dbReference>
<proteinExistence type="predicted"/>
<dbReference type="GO" id="GO:0006310">
    <property type="term" value="P:DNA recombination"/>
    <property type="evidence" value="ECO:0007669"/>
    <property type="project" value="UniProtKB-KW"/>
</dbReference>
<dbReference type="InterPro" id="IPR044068">
    <property type="entry name" value="CB"/>
</dbReference>
<dbReference type="OrthoDB" id="9815875at2"/>
<evidence type="ECO:0000256" key="1">
    <source>
        <dbReference type="ARBA" id="ARBA00023125"/>
    </source>
</evidence>
<accession>A0A0K8PG34</accession>
<evidence type="ECO:0000256" key="2">
    <source>
        <dbReference type="ARBA" id="ARBA00023172"/>
    </source>
</evidence>
<protein>
    <submittedName>
        <fullName evidence="6">Integrase family protein</fullName>
    </submittedName>
</protein>
<dbReference type="Proteomes" id="UP000053859">
    <property type="component" value="Unassembled WGS sequence"/>
</dbReference>
<reference evidence="6" key="1">
    <citation type="journal article" date="2015" name="Genome Announc.">
        <title>Draft Genome Sequence of Thiostrepton-Producing Streptomyces azureus ATCC 14921.</title>
        <authorList>
            <person name="Sakihara K."/>
            <person name="Maeda J."/>
            <person name="Tashiro K."/>
            <person name="Fujino Y."/>
            <person name="Kuhara S."/>
            <person name="Ohshima T."/>
            <person name="Ogata S."/>
            <person name="Doi K."/>
        </authorList>
    </citation>
    <scope>NUCLEOTIDE SEQUENCE [LARGE SCALE GENOMIC DNA]</scope>
    <source>
        <strain evidence="6">ATCC14921</strain>
    </source>
</reference>
<dbReference type="SUPFAM" id="SSF47823">
    <property type="entry name" value="lambda integrase-like, N-terminal domain"/>
    <property type="match status" value="1"/>
</dbReference>
<dbReference type="Pfam" id="PF00589">
    <property type="entry name" value="Phage_integrase"/>
    <property type="match status" value="1"/>
</dbReference>
<evidence type="ECO:0000259" key="4">
    <source>
        <dbReference type="PROSITE" id="PS51898"/>
    </source>
</evidence>
<evidence type="ECO:0000259" key="5">
    <source>
        <dbReference type="PROSITE" id="PS51900"/>
    </source>
</evidence>
<evidence type="ECO:0000313" key="6">
    <source>
        <dbReference type="EMBL" id="GAP46852.1"/>
    </source>
</evidence>
<feature type="domain" description="Core-binding (CB)" evidence="5">
    <location>
        <begin position="13"/>
        <end position="111"/>
    </location>
</feature>
<keyword evidence="2" id="KW-0233">DNA recombination</keyword>
<keyword evidence="7" id="KW-1185">Reference proteome</keyword>
<dbReference type="PROSITE" id="PS51898">
    <property type="entry name" value="TYR_RECOMBINASE"/>
    <property type="match status" value="1"/>
</dbReference>
<dbReference type="InterPro" id="IPR011010">
    <property type="entry name" value="DNA_brk_join_enz"/>
</dbReference>
<organism evidence="6 7">
    <name type="scientific">Streptomyces azureus</name>
    <dbReference type="NCBI Taxonomy" id="146537"/>
    <lineage>
        <taxon>Bacteria</taxon>
        <taxon>Bacillati</taxon>
        <taxon>Actinomycetota</taxon>
        <taxon>Actinomycetes</taxon>
        <taxon>Kitasatosporales</taxon>
        <taxon>Streptomycetaceae</taxon>
        <taxon>Streptomyces</taxon>
    </lineage>
</organism>
<dbReference type="Gene3D" id="1.10.443.10">
    <property type="entry name" value="Intergrase catalytic core"/>
    <property type="match status" value="1"/>
</dbReference>
<dbReference type="EMBL" id="DF968221">
    <property type="protein sequence ID" value="GAP46852.1"/>
    <property type="molecule type" value="Genomic_DNA"/>
</dbReference>
<dbReference type="InterPro" id="IPR010998">
    <property type="entry name" value="Integrase_recombinase_N"/>
</dbReference>
<dbReference type="InterPro" id="IPR052925">
    <property type="entry name" value="Phage_Integrase-like_Recomb"/>
</dbReference>
<sequence length="346" mass="38113">MASELEPVEVEFVPTAQPSAARDRHISGETAEDLKRATAANTERAYARWWNMALAWCEREGRTPLPMTAETIAEFIGYLMRSTSQATGKPYSPASLDQALSAVRTAHFRAGFEGQPNSRAARDLIKVHRQDRARDGWRPRRAKPVTLDVLRLLLAQCDTGSLSGRRDATILVLGYGLMGRRSELASVTIDQLTVADEWVTVFIPMSKTDTSAHGEDIDIPRAIAPDIDARAIVNSYLEGLAEHGITEGRLLRSIDVWGNVGAGMTGETVNEIVKRLAKDAKLTDAERMTAHGLRAGAPTDAAERGVPVPFIAEHGRWSKNSTQVLTYVRPADRRRNNPLLPRDNRS</sequence>
<dbReference type="GO" id="GO:0003677">
    <property type="term" value="F:DNA binding"/>
    <property type="evidence" value="ECO:0007669"/>
    <property type="project" value="UniProtKB-UniRule"/>
</dbReference>